<dbReference type="SUPFAM" id="SSF52151">
    <property type="entry name" value="FabD/lysophospholipase-like"/>
    <property type="match status" value="1"/>
</dbReference>
<proteinExistence type="predicted"/>
<dbReference type="InterPro" id="IPR016036">
    <property type="entry name" value="Malonyl_transacylase_ACP-bd"/>
</dbReference>
<dbReference type="SMART" id="SM00827">
    <property type="entry name" value="PKS_AT"/>
    <property type="match status" value="1"/>
</dbReference>
<dbReference type="InterPro" id="IPR016035">
    <property type="entry name" value="Acyl_Trfase/lysoPLipase"/>
</dbReference>
<dbReference type="Gene3D" id="3.40.366.10">
    <property type="entry name" value="Malonyl-Coenzyme A Acyl Carrier Protein, domain 2"/>
    <property type="match status" value="1"/>
</dbReference>
<sequence length="424" mass="45727">MSVPLRHRSAVLPLSASSPEELHAFAEHYLGLLDGEPALELDALCRTAANRPHPPFRHAVVGADSTTLSEQLRQFAARRFTPPPSGGKPRVVFVYSGQGAQRPGMGLELLSSEPAFTRRFAECEALVRVETGWSVLDVLEGRIPMDVERHIQPALWALQVSLTELWRDWGIEPHACIGHSMGEVAAAVATGALSVTDGAAVICRRSALLGEVASGGEMWAVQLGEQQARRLIIDDDRVDIAAVNSTGFTTLSGPKEAMQNVIDPLRALGVFCRRLRAGVASHSSCVDPILPRLVDALSDVQPRTAGVPLYSTVLARAALGEELTAAYWAANLREPVRFAQACQAVLAGAERTLFVEIGAHGTLGAALEDIAWPDLDRHRNVPSLRRDHAELESMLISVGAAFSYGCDPRWDRVMADRGQAEAPV</sequence>
<feature type="domain" description="Malonyl-CoA:ACP transacylase (MAT)" evidence="3">
    <location>
        <begin position="94"/>
        <end position="388"/>
    </location>
</feature>
<dbReference type="Pfam" id="PF00698">
    <property type="entry name" value="Acyl_transf_1"/>
    <property type="match status" value="1"/>
</dbReference>
<dbReference type="PANTHER" id="PTHR43775">
    <property type="entry name" value="FATTY ACID SYNTHASE"/>
    <property type="match status" value="1"/>
</dbReference>
<evidence type="ECO:0000313" key="5">
    <source>
        <dbReference type="Proteomes" id="UP000004926"/>
    </source>
</evidence>
<evidence type="ECO:0000256" key="1">
    <source>
        <dbReference type="ARBA" id="ARBA00022450"/>
    </source>
</evidence>
<dbReference type="Proteomes" id="UP000004926">
    <property type="component" value="Chromosome"/>
</dbReference>
<dbReference type="InterPro" id="IPR001227">
    <property type="entry name" value="Ac_transferase_dom_sf"/>
</dbReference>
<dbReference type="GO" id="GO:0005737">
    <property type="term" value="C:cytoplasm"/>
    <property type="evidence" value="ECO:0007669"/>
    <property type="project" value="TreeGrafter"/>
</dbReference>
<name>H5X6Y4_9PSEU</name>
<dbReference type="SUPFAM" id="SSF55048">
    <property type="entry name" value="Probable ACP-binding domain of malonyl-CoA ACP transacylase"/>
    <property type="match status" value="1"/>
</dbReference>
<dbReference type="STRING" id="882083.SacmaDRAFT_4221"/>
<dbReference type="AlphaFoldDB" id="H5X6Y4"/>
<dbReference type="GO" id="GO:0006633">
    <property type="term" value="P:fatty acid biosynthetic process"/>
    <property type="evidence" value="ECO:0007669"/>
    <property type="project" value="TreeGrafter"/>
</dbReference>
<gene>
    <name evidence="4" type="ORF">SacmaDRAFT_4221</name>
</gene>
<dbReference type="HOGENOM" id="CLU_049880_0_0_11"/>
<keyword evidence="4" id="KW-0808">Transferase</keyword>
<keyword evidence="5" id="KW-1185">Reference proteome</keyword>
<dbReference type="InterPro" id="IPR014043">
    <property type="entry name" value="Acyl_transferase_dom"/>
</dbReference>
<dbReference type="OrthoDB" id="3557317at2"/>
<dbReference type="InterPro" id="IPR050091">
    <property type="entry name" value="PKS_NRPS_Biosynth_Enz"/>
</dbReference>
<dbReference type="eggNOG" id="COG3321">
    <property type="taxonomic scope" value="Bacteria"/>
</dbReference>
<keyword evidence="1" id="KW-0596">Phosphopantetheine</keyword>
<dbReference type="Gene3D" id="3.30.70.3290">
    <property type="match status" value="1"/>
</dbReference>
<evidence type="ECO:0000313" key="4">
    <source>
        <dbReference type="EMBL" id="EHR52414.1"/>
    </source>
</evidence>
<dbReference type="PANTHER" id="PTHR43775:SF37">
    <property type="entry name" value="SI:DKEY-61P9.11"/>
    <property type="match status" value="1"/>
</dbReference>
<evidence type="ECO:0000259" key="3">
    <source>
        <dbReference type="SMART" id="SM00827"/>
    </source>
</evidence>
<dbReference type="GO" id="GO:0005886">
    <property type="term" value="C:plasma membrane"/>
    <property type="evidence" value="ECO:0007669"/>
    <property type="project" value="TreeGrafter"/>
</dbReference>
<dbReference type="GO" id="GO:0004312">
    <property type="term" value="F:fatty acid synthase activity"/>
    <property type="evidence" value="ECO:0007669"/>
    <property type="project" value="TreeGrafter"/>
</dbReference>
<keyword evidence="2" id="KW-0597">Phosphoprotein</keyword>
<dbReference type="EMBL" id="CM001439">
    <property type="protein sequence ID" value="EHR52414.1"/>
    <property type="molecule type" value="Genomic_DNA"/>
</dbReference>
<evidence type="ECO:0000256" key="2">
    <source>
        <dbReference type="ARBA" id="ARBA00022553"/>
    </source>
</evidence>
<dbReference type="RefSeq" id="WP_009155792.1">
    <property type="nucleotide sequence ID" value="NZ_CM001439.1"/>
</dbReference>
<reference evidence="4 5" key="1">
    <citation type="journal article" date="2012" name="Stand. Genomic Sci.">
        <title>Genome sequence of the ocean sediment bacterium Saccharomonospora marina type strain (XMU15(T)).</title>
        <authorList>
            <person name="Klenk H.P."/>
            <person name="Lu M."/>
            <person name="Lucas S."/>
            <person name="Lapidus A."/>
            <person name="Copeland A."/>
            <person name="Pitluck S."/>
            <person name="Goodwin L.A."/>
            <person name="Han C."/>
            <person name="Tapia R."/>
            <person name="Brambilla E.M."/>
            <person name="Potter G."/>
            <person name="Land M."/>
            <person name="Ivanova N."/>
            <person name="Rohde M."/>
            <person name="Goker M."/>
            <person name="Detter J.C."/>
            <person name="Li W.J."/>
            <person name="Kyrpides N.C."/>
            <person name="Woyke T."/>
        </authorList>
    </citation>
    <scope>NUCLEOTIDE SEQUENCE [LARGE SCALE GENOMIC DNA]</scope>
    <source>
        <strain evidence="4 5">XMU15</strain>
    </source>
</reference>
<accession>H5X6Y4</accession>
<protein>
    <submittedName>
        <fullName evidence="4">Acyltransferase family protein</fullName>
    </submittedName>
</protein>
<dbReference type="GO" id="GO:0071770">
    <property type="term" value="P:DIM/DIP cell wall layer assembly"/>
    <property type="evidence" value="ECO:0007669"/>
    <property type="project" value="TreeGrafter"/>
</dbReference>
<keyword evidence="4" id="KW-0012">Acyltransferase</keyword>
<organism evidence="4 5">
    <name type="scientific">Saccharomonospora marina XMU15</name>
    <dbReference type="NCBI Taxonomy" id="882083"/>
    <lineage>
        <taxon>Bacteria</taxon>
        <taxon>Bacillati</taxon>
        <taxon>Actinomycetota</taxon>
        <taxon>Actinomycetes</taxon>
        <taxon>Pseudonocardiales</taxon>
        <taxon>Pseudonocardiaceae</taxon>
        <taxon>Saccharomonospora</taxon>
    </lineage>
</organism>